<protein>
    <submittedName>
        <fullName evidence="3">Uncharacterized protein</fullName>
    </submittedName>
</protein>
<feature type="compositionally biased region" description="Pro residues" evidence="1">
    <location>
        <begin position="285"/>
        <end position="295"/>
    </location>
</feature>
<feature type="transmembrane region" description="Helical" evidence="2">
    <location>
        <begin position="132"/>
        <end position="159"/>
    </location>
</feature>
<sequence length="311" mass="34118">MPKDKKGQPLTWKDSITKNLSIAGVIIQLLLLIPHIPWRLVKTDPNYGSRFGVSRQFSPFWATNGLRQGVSWMKLQKDTCAQVKSYNSPNPIGLLVSVAATASKTSGSVGGCMAWQSCKKNAATRCYEYTRFAIFGVMVMTLQLASVIASICVVVYMGMEVPVKKKKKKEEEQRQEAMQKTQIAAITAFVSSFVAVLMYVGVTDIGFKNIKSTGYYPWPALFIGGYMALFGVFLQFIAMLTGIWRCMPQREEEQEDEQPEYMGVPPMGAMPPYDPMMGPPPPMMGPPMGGPPMGPPMGMGGGMGGGAPQQW</sequence>
<evidence type="ECO:0000256" key="1">
    <source>
        <dbReference type="SAM" id="MobiDB-lite"/>
    </source>
</evidence>
<keyword evidence="2" id="KW-0472">Membrane</keyword>
<keyword evidence="2" id="KW-0812">Transmembrane</keyword>
<dbReference type="EMBL" id="HBGE01054746">
    <property type="protein sequence ID" value="CAD9153571.1"/>
    <property type="molecule type" value="Transcribed_RNA"/>
</dbReference>
<reference evidence="3" key="1">
    <citation type="submission" date="2021-01" db="EMBL/GenBank/DDBJ databases">
        <authorList>
            <person name="Corre E."/>
            <person name="Pelletier E."/>
            <person name="Niang G."/>
            <person name="Scheremetjew M."/>
            <person name="Finn R."/>
            <person name="Kale V."/>
            <person name="Holt S."/>
            <person name="Cochrane G."/>
            <person name="Meng A."/>
            <person name="Brown T."/>
            <person name="Cohen L."/>
        </authorList>
    </citation>
    <scope>NUCLEOTIDE SEQUENCE</scope>
    <source>
        <strain evidence="3">OF101</strain>
    </source>
</reference>
<organism evidence="3">
    <name type="scientific">Alexandrium catenella</name>
    <name type="common">Red tide dinoflagellate</name>
    <name type="synonym">Gonyaulax catenella</name>
    <dbReference type="NCBI Taxonomy" id="2925"/>
    <lineage>
        <taxon>Eukaryota</taxon>
        <taxon>Sar</taxon>
        <taxon>Alveolata</taxon>
        <taxon>Dinophyceae</taxon>
        <taxon>Gonyaulacales</taxon>
        <taxon>Pyrocystaceae</taxon>
        <taxon>Alexandrium</taxon>
    </lineage>
</organism>
<evidence type="ECO:0000313" key="3">
    <source>
        <dbReference type="EMBL" id="CAD9153571.1"/>
    </source>
</evidence>
<gene>
    <name evidence="3" type="ORF">ACAT0790_LOCUS32991</name>
</gene>
<feature type="transmembrane region" description="Helical" evidence="2">
    <location>
        <begin position="20"/>
        <end position="38"/>
    </location>
</feature>
<evidence type="ECO:0000256" key="2">
    <source>
        <dbReference type="SAM" id="Phobius"/>
    </source>
</evidence>
<feature type="region of interest" description="Disordered" evidence="1">
    <location>
        <begin position="285"/>
        <end position="311"/>
    </location>
</feature>
<feature type="compositionally biased region" description="Gly residues" evidence="1">
    <location>
        <begin position="297"/>
        <end position="311"/>
    </location>
</feature>
<dbReference type="AlphaFoldDB" id="A0A7S1W7T8"/>
<feature type="transmembrane region" description="Helical" evidence="2">
    <location>
        <begin position="183"/>
        <end position="202"/>
    </location>
</feature>
<feature type="transmembrane region" description="Helical" evidence="2">
    <location>
        <begin position="222"/>
        <end position="244"/>
    </location>
</feature>
<proteinExistence type="predicted"/>
<accession>A0A7S1W7T8</accession>
<name>A0A7S1W7T8_ALECA</name>
<keyword evidence="2" id="KW-1133">Transmembrane helix</keyword>